<dbReference type="PANTHER" id="PTHR13370:SF3">
    <property type="entry name" value="TRNA (GUANINE(10)-N2)-METHYLTRANSFERASE HOMOLOG"/>
    <property type="match status" value="1"/>
</dbReference>
<evidence type="ECO:0000313" key="7">
    <source>
        <dbReference type="Proteomes" id="UP000177659"/>
    </source>
</evidence>
<evidence type="ECO:0000259" key="5">
    <source>
        <dbReference type="Pfam" id="PF01555"/>
    </source>
</evidence>
<feature type="domain" description="DNA methylase N-4/N-6" evidence="5">
    <location>
        <begin position="36"/>
        <end position="235"/>
    </location>
</feature>
<dbReference type="EC" id="2.1.1.-" evidence="4"/>
<dbReference type="PANTHER" id="PTHR13370">
    <property type="entry name" value="RNA METHYLASE-RELATED"/>
    <property type="match status" value="1"/>
</dbReference>
<dbReference type="Proteomes" id="UP000177659">
    <property type="component" value="Unassembled WGS sequence"/>
</dbReference>
<keyword evidence="3" id="KW-0808">Transferase</keyword>
<dbReference type="InterPro" id="IPR002941">
    <property type="entry name" value="DNA_methylase_N4/N6"/>
</dbReference>
<dbReference type="Gene3D" id="3.40.50.150">
    <property type="entry name" value="Vaccinia Virus protein VP39"/>
    <property type="match status" value="1"/>
</dbReference>
<evidence type="ECO:0000256" key="1">
    <source>
        <dbReference type="ARBA" id="ARBA00006594"/>
    </source>
</evidence>
<keyword evidence="2" id="KW-0489">Methyltransferase</keyword>
<gene>
    <name evidence="6" type="ORF">A3D62_02520</name>
</gene>
<sequence>MKVNKGDIFKVGDHIIACGDSLDRAYVGKVIGKHKIRAVVTDPPYGVAYVENKKGFLKLSADEDKAITNDHLQSEEKYEDFTRGYLGAVIPYLAEYNAVYIFNADPMFPSLRAGMKSAGFYYSQMIIWFKNQPVMSRKDYLSLYELIAYGWFGKHKMERSKARNVICHPRPTKSKLHPTQKPVGLLRKIIPNSTKVGDVVYDPFLGSGSTAVACEHLGRKCIGIELDETYVEISIKRLEKLTGTTAVKI</sequence>
<dbReference type="Pfam" id="PF01555">
    <property type="entry name" value="N6_N4_Mtase"/>
    <property type="match status" value="1"/>
</dbReference>
<dbReference type="EMBL" id="MFLC01000027">
    <property type="protein sequence ID" value="OGG54929.1"/>
    <property type="molecule type" value="Genomic_DNA"/>
</dbReference>
<evidence type="ECO:0000256" key="2">
    <source>
        <dbReference type="ARBA" id="ARBA00022603"/>
    </source>
</evidence>
<dbReference type="SUPFAM" id="SSF53335">
    <property type="entry name" value="S-adenosyl-L-methionine-dependent methyltransferases"/>
    <property type="match status" value="1"/>
</dbReference>
<name>A0A1F6D0H7_9BACT</name>
<dbReference type="InterPro" id="IPR002052">
    <property type="entry name" value="DNA_methylase_N6_adenine_CS"/>
</dbReference>
<reference evidence="6 7" key="1">
    <citation type="journal article" date="2016" name="Nat. Commun.">
        <title>Thousands of microbial genomes shed light on interconnected biogeochemical processes in an aquifer system.</title>
        <authorList>
            <person name="Anantharaman K."/>
            <person name="Brown C.T."/>
            <person name="Hug L.A."/>
            <person name="Sharon I."/>
            <person name="Castelle C.J."/>
            <person name="Probst A.J."/>
            <person name="Thomas B.C."/>
            <person name="Singh A."/>
            <person name="Wilkins M.J."/>
            <person name="Karaoz U."/>
            <person name="Brodie E.L."/>
            <person name="Williams K.H."/>
            <person name="Hubbard S.S."/>
            <person name="Banfield J.F."/>
        </authorList>
    </citation>
    <scope>NUCLEOTIDE SEQUENCE [LARGE SCALE GENOMIC DNA]</scope>
</reference>
<dbReference type="GO" id="GO:0003677">
    <property type="term" value="F:DNA binding"/>
    <property type="evidence" value="ECO:0007669"/>
    <property type="project" value="InterPro"/>
</dbReference>
<dbReference type="InterPro" id="IPR001091">
    <property type="entry name" value="RM_Methyltransferase"/>
</dbReference>
<evidence type="ECO:0000256" key="4">
    <source>
        <dbReference type="RuleBase" id="RU362026"/>
    </source>
</evidence>
<protein>
    <recommendedName>
        <fullName evidence="4">Methyltransferase</fullName>
        <ecNumber evidence="4">2.1.1.-</ecNumber>
    </recommendedName>
</protein>
<dbReference type="InterPro" id="IPR029063">
    <property type="entry name" value="SAM-dependent_MTases_sf"/>
</dbReference>
<dbReference type="GO" id="GO:0005737">
    <property type="term" value="C:cytoplasm"/>
    <property type="evidence" value="ECO:0007669"/>
    <property type="project" value="TreeGrafter"/>
</dbReference>
<accession>A0A1F6D0H7</accession>
<comment type="caution">
    <text evidence="6">The sequence shown here is derived from an EMBL/GenBank/DDBJ whole genome shotgun (WGS) entry which is preliminary data.</text>
</comment>
<proteinExistence type="inferred from homology"/>
<comment type="similarity">
    <text evidence="1 4">Belongs to the N(4)/N(6)-methyltransferase family.</text>
</comment>
<organism evidence="6 7">
    <name type="scientific">Candidatus Kaiserbacteria bacterium RIFCSPHIGHO2_02_FULL_49_11</name>
    <dbReference type="NCBI Taxonomy" id="1798489"/>
    <lineage>
        <taxon>Bacteria</taxon>
        <taxon>Candidatus Kaiseribacteriota</taxon>
    </lineage>
</organism>
<dbReference type="GO" id="GO:0032259">
    <property type="term" value="P:methylation"/>
    <property type="evidence" value="ECO:0007669"/>
    <property type="project" value="UniProtKB-KW"/>
</dbReference>
<dbReference type="PROSITE" id="PS00092">
    <property type="entry name" value="N6_MTASE"/>
    <property type="match status" value="1"/>
</dbReference>
<evidence type="ECO:0000313" key="6">
    <source>
        <dbReference type="EMBL" id="OGG54929.1"/>
    </source>
</evidence>
<evidence type="ECO:0000256" key="3">
    <source>
        <dbReference type="ARBA" id="ARBA00022679"/>
    </source>
</evidence>
<dbReference type="PRINTS" id="PR00508">
    <property type="entry name" value="S21N4MTFRASE"/>
</dbReference>
<dbReference type="AlphaFoldDB" id="A0A1F6D0H7"/>
<dbReference type="GO" id="GO:0008170">
    <property type="term" value="F:N-methyltransferase activity"/>
    <property type="evidence" value="ECO:0007669"/>
    <property type="project" value="InterPro"/>
</dbReference>